<organism evidence="2 3">
    <name type="scientific">Helicobacter pylori</name>
    <name type="common">Campylobacter pylori</name>
    <dbReference type="NCBI Taxonomy" id="210"/>
    <lineage>
        <taxon>Bacteria</taxon>
        <taxon>Pseudomonadati</taxon>
        <taxon>Campylobacterota</taxon>
        <taxon>Epsilonproteobacteria</taxon>
        <taxon>Campylobacterales</taxon>
        <taxon>Helicobacteraceae</taxon>
        <taxon>Helicobacter</taxon>
    </lineage>
</organism>
<dbReference type="AlphaFoldDB" id="A0A7Z6SQU3"/>
<evidence type="ECO:0000313" key="2">
    <source>
        <dbReference type="EMBL" id="RKU92987.1"/>
    </source>
</evidence>
<dbReference type="Proteomes" id="UP000272192">
    <property type="component" value="Unassembled WGS sequence"/>
</dbReference>
<reference evidence="2 3" key="1">
    <citation type="submission" date="2018-04" db="EMBL/GenBank/DDBJ databases">
        <title>Complete genome sequences of Helicobacter pylori.</title>
        <authorList>
            <person name="Palau M."/>
            <person name="Minana-Galbis D."/>
        </authorList>
    </citation>
    <scope>NUCLEOTIDE SEQUENCE [LARGE SCALE GENOMIC DNA]</scope>
    <source>
        <strain evidence="2 3">B518</strain>
    </source>
</reference>
<evidence type="ECO:0000313" key="1">
    <source>
        <dbReference type="EMBL" id="RKU91243.1"/>
    </source>
</evidence>
<protein>
    <submittedName>
        <fullName evidence="2">DNA methyltransferase</fullName>
    </submittedName>
</protein>
<keyword evidence="2" id="KW-0489">Methyltransferase</keyword>
<proteinExistence type="predicted"/>
<dbReference type="GO" id="GO:0032259">
    <property type="term" value="P:methylation"/>
    <property type="evidence" value="ECO:0007669"/>
    <property type="project" value="UniProtKB-KW"/>
</dbReference>
<name>A0A7Z6SQU3_HELPX</name>
<feature type="non-terminal residue" evidence="2">
    <location>
        <position position="35"/>
    </location>
</feature>
<dbReference type="GO" id="GO:0008168">
    <property type="term" value="F:methyltransferase activity"/>
    <property type="evidence" value="ECO:0007669"/>
    <property type="project" value="UniProtKB-KW"/>
</dbReference>
<gene>
    <name evidence="2" type="ORF">DB721_07160</name>
    <name evidence="1" type="ORF">DB721_08955</name>
</gene>
<sequence length="35" mass="4191">MFLRSVIMKTNEAQFYEVLENLFIGVKIEDQQENL</sequence>
<dbReference type="EMBL" id="QELB01000099">
    <property type="protein sequence ID" value="RKU92987.1"/>
    <property type="molecule type" value="Genomic_DNA"/>
</dbReference>
<accession>A0A7Z6SQU3</accession>
<dbReference type="EMBL" id="QELB01000144">
    <property type="protein sequence ID" value="RKU91243.1"/>
    <property type="molecule type" value="Genomic_DNA"/>
</dbReference>
<evidence type="ECO:0000313" key="3">
    <source>
        <dbReference type="Proteomes" id="UP000272192"/>
    </source>
</evidence>
<comment type="caution">
    <text evidence="2">The sequence shown here is derived from an EMBL/GenBank/DDBJ whole genome shotgun (WGS) entry which is preliminary data.</text>
</comment>
<keyword evidence="2" id="KW-0808">Transferase</keyword>